<dbReference type="AlphaFoldDB" id="A0A6J4Q7K9"/>
<gene>
    <name evidence="2" type="ORF">AVDCRST_MAG35-2943</name>
</gene>
<evidence type="ECO:0000256" key="1">
    <source>
        <dbReference type="SAM" id="MobiDB-lite"/>
    </source>
</evidence>
<evidence type="ECO:0000313" key="2">
    <source>
        <dbReference type="EMBL" id="CAA9436081.1"/>
    </source>
</evidence>
<organism evidence="2">
    <name type="scientific">uncultured Quadrisphaera sp</name>
    <dbReference type="NCBI Taxonomy" id="904978"/>
    <lineage>
        <taxon>Bacteria</taxon>
        <taxon>Bacillati</taxon>
        <taxon>Actinomycetota</taxon>
        <taxon>Actinomycetes</taxon>
        <taxon>Kineosporiales</taxon>
        <taxon>Kineosporiaceae</taxon>
        <taxon>Quadrisphaera</taxon>
        <taxon>environmental samples</taxon>
    </lineage>
</organism>
<proteinExistence type="predicted"/>
<feature type="region of interest" description="Disordered" evidence="1">
    <location>
        <begin position="113"/>
        <end position="138"/>
    </location>
</feature>
<protein>
    <recommendedName>
        <fullName evidence="3">ABC transporter domain-containing protein</fullName>
    </recommendedName>
</protein>
<dbReference type="SUPFAM" id="SSF52540">
    <property type="entry name" value="P-loop containing nucleoside triphosphate hydrolases"/>
    <property type="match status" value="1"/>
</dbReference>
<accession>A0A6J4Q7K9</accession>
<feature type="region of interest" description="Disordered" evidence="1">
    <location>
        <begin position="29"/>
        <end position="49"/>
    </location>
</feature>
<dbReference type="Gene3D" id="3.40.50.300">
    <property type="entry name" value="P-loop containing nucleotide triphosphate hydrolases"/>
    <property type="match status" value="1"/>
</dbReference>
<evidence type="ECO:0008006" key="3">
    <source>
        <dbReference type="Google" id="ProtNLM"/>
    </source>
</evidence>
<reference evidence="2" key="1">
    <citation type="submission" date="2020-02" db="EMBL/GenBank/DDBJ databases">
        <authorList>
            <person name="Meier V. D."/>
        </authorList>
    </citation>
    <scope>NUCLEOTIDE SEQUENCE</scope>
    <source>
        <strain evidence="2">AVDCRST_MAG35</strain>
    </source>
</reference>
<dbReference type="EMBL" id="CADCUY010000569">
    <property type="protein sequence ID" value="CAA9436081.1"/>
    <property type="molecule type" value="Genomic_DNA"/>
</dbReference>
<name>A0A6J4Q7K9_9ACTN</name>
<sequence length="138" mass="13700">MEVAGTAVNPRVSGALDRGLLVTAAPAEPSLTAGAPPTSVVPRLKPFTGGDVADQLSRALRTLRDAGESCGAVRAPCGAHLDALHGDRHALVRGGGSGRSTLVEVLAGVHRPDSGGVLLLGRPGTSSAPRTPGPPAPP</sequence>
<dbReference type="InterPro" id="IPR027417">
    <property type="entry name" value="P-loop_NTPase"/>
</dbReference>